<dbReference type="EMBL" id="GGMR01019737">
    <property type="protein sequence ID" value="MBY32356.1"/>
    <property type="molecule type" value="Transcribed_RNA"/>
</dbReference>
<sequence>MSIERISVILVVTIIVSNTVHCTSSTLPTTSTHTALHDELLNVLKKFQSSLPGTDPETPVTGTTPISPHSGRISIMHFPGATINADQSSKSLANSVGIPNPLVPGVLHQPPFGLDLQVSDRGYNQMTEPPPSQALLQSREPGGNPLPISVPPTISDPKTSPTHMPPASSHSPNPTLQKIEPVNLSPKFNQEMTKLLSDLRMTPGTLQESAATPGQNQMIAPEQATRSTESLQLHSTGSPTSLQPLRVPRPVLGPNQTPLDYLLSPAFPMHQLNSIDRQPLPTNKPRPNLEFVKYLLTLPRYQQALNELIASQSSIQT</sequence>
<organism evidence="3">
    <name type="scientific">Schizaphis graminum</name>
    <name type="common">Green bug aphid</name>
    <dbReference type="NCBI Taxonomy" id="13262"/>
    <lineage>
        <taxon>Eukaryota</taxon>
        <taxon>Metazoa</taxon>
        <taxon>Ecdysozoa</taxon>
        <taxon>Arthropoda</taxon>
        <taxon>Hexapoda</taxon>
        <taxon>Insecta</taxon>
        <taxon>Pterygota</taxon>
        <taxon>Neoptera</taxon>
        <taxon>Paraneoptera</taxon>
        <taxon>Hemiptera</taxon>
        <taxon>Sternorrhyncha</taxon>
        <taxon>Aphidomorpha</taxon>
        <taxon>Aphidoidea</taxon>
        <taxon>Aphididae</taxon>
        <taxon>Aphidini</taxon>
        <taxon>Schizaphis</taxon>
    </lineage>
</organism>
<reference evidence="3" key="1">
    <citation type="submission" date="2018-04" db="EMBL/GenBank/DDBJ databases">
        <title>Transcriptome of Schizaphis graminum biotype I.</title>
        <authorList>
            <person name="Scully E.D."/>
            <person name="Geib S.M."/>
            <person name="Palmer N.A."/>
            <person name="Koch K."/>
            <person name="Bradshaw J."/>
            <person name="Heng-Moss T."/>
            <person name="Sarath G."/>
        </authorList>
    </citation>
    <scope>NUCLEOTIDE SEQUENCE</scope>
</reference>
<proteinExistence type="predicted"/>
<feature type="region of interest" description="Disordered" evidence="1">
    <location>
        <begin position="51"/>
        <end position="71"/>
    </location>
</feature>
<accession>A0A2S2PU44</accession>
<feature type="signal peptide" evidence="2">
    <location>
        <begin position="1"/>
        <end position="22"/>
    </location>
</feature>
<evidence type="ECO:0000313" key="3">
    <source>
        <dbReference type="EMBL" id="MBY32356.1"/>
    </source>
</evidence>
<feature type="compositionally biased region" description="Polar residues" evidence="1">
    <location>
        <begin position="156"/>
        <end position="176"/>
    </location>
</feature>
<feature type="chain" id="PRO_5015664062" evidence="2">
    <location>
        <begin position="23"/>
        <end position="317"/>
    </location>
</feature>
<name>A0A2S2PU44_SCHGA</name>
<feature type="region of interest" description="Disordered" evidence="1">
    <location>
        <begin position="206"/>
        <end position="247"/>
    </location>
</feature>
<dbReference type="AlphaFoldDB" id="A0A2S2PU44"/>
<feature type="region of interest" description="Disordered" evidence="1">
    <location>
        <begin position="113"/>
        <end position="184"/>
    </location>
</feature>
<evidence type="ECO:0000256" key="2">
    <source>
        <dbReference type="SAM" id="SignalP"/>
    </source>
</evidence>
<protein>
    <submittedName>
        <fullName evidence="3">Uncharacterized protein</fullName>
    </submittedName>
</protein>
<keyword evidence="2" id="KW-0732">Signal</keyword>
<evidence type="ECO:0000256" key="1">
    <source>
        <dbReference type="SAM" id="MobiDB-lite"/>
    </source>
</evidence>
<feature type="compositionally biased region" description="Polar residues" evidence="1">
    <location>
        <begin position="206"/>
        <end position="243"/>
    </location>
</feature>
<gene>
    <name evidence="3" type="ORF">g.106785</name>
</gene>